<keyword evidence="2" id="KW-1185">Reference proteome</keyword>
<dbReference type="Proteomes" id="UP000325315">
    <property type="component" value="Unassembled WGS sequence"/>
</dbReference>
<proteinExistence type="predicted"/>
<accession>A0A5B6VK19</accession>
<dbReference type="AlphaFoldDB" id="A0A5B6VK19"/>
<reference evidence="2" key="1">
    <citation type="journal article" date="2019" name="Plant Biotechnol. J.">
        <title>Genome sequencing of the Australian wild diploid species Gossypium australe highlights disease resistance and delayed gland morphogenesis.</title>
        <authorList>
            <person name="Cai Y."/>
            <person name="Cai X."/>
            <person name="Wang Q."/>
            <person name="Wang P."/>
            <person name="Zhang Y."/>
            <person name="Cai C."/>
            <person name="Xu Y."/>
            <person name="Wang K."/>
            <person name="Zhou Z."/>
            <person name="Wang C."/>
            <person name="Geng S."/>
            <person name="Li B."/>
            <person name="Dong Q."/>
            <person name="Hou Y."/>
            <person name="Wang H."/>
            <person name="Ai P."/>
            <person name="Liu Z."/>
            <person name="Yi F."/>
            <person name="Sun M."/>
            <person name="An G."/>
            <person name="Cheng J."/>
            <person name="Zhang Y."/>
            <person name="Shi Q."/>
            <person name="Xie Y."/>
            <person name="Shi X."/>
            <person name="Chang Y."/>
            <person name="Huang F."/>
            <person name="Chen Y."/>
            <person name="Hong S."/>
            <person name="Mi L."/>
            <person name="Sun Q."/>
            <person name="Zhang L."/>
            <person name="Zhou B."/>
            <person name="Peng R."/>
            <person name="Zhang X."/>
            <person name="Liu F."/>
        </authorList>
    </citation>
    <scope>NUCLEOTIDE SEQUENCE [LARGE SCALE GENOMIC DNA]</scope>
    <source>
        <strain evidence="2">cv. PA1801</strain>
    </source>
</reference>
<name>A0A5B6VK19_9ROSI</name>
<dbReference type="OrthoDB" id="2919534at2759"/>
<evidence type="ECO:0000313" key="1">
    <source>
        <dbReference type="EMBL" id="KAA3469375.1"/>
    </source>
</evidence>
<organism evidence="1 2">
    <name type="scientific">Gossypium australe</name>
    <dbReference type="NCBI Taxonomy" id="47621"/>
    <lineage>
        <taxon>Eukaryota</taxon>
        <taxon>Viridiplantae</taxon>
        <taxon>Streptophyta</taxon>
        <taxon>Embryophyta</taxon>
        <taxon>Tracheophyta</taxon>
        <taxon>Spermatophyta</taxon>
        <taxon>Magnoliopsida</taxon>
        <taxon>eudicotyledons</taxon>
        <taxon>Gunneridae</taxon>
        <taxon>Pentapetalae</taxon>
        <taxon>rosids</taxon>
        <taxon>malvids</taxon>
        <taxon>Malvales</taxon>
        <taxon>Malvaceae</taxon>
        <taxon>Malvoideae</taxon>
        <taxon>Gossypium</taxon>
    </lineage>
</organism>
<comment type="caution">
    <text evidence="1">The sequence shown here is derived from an EMBL/GenBank/DDBJ whole genome shotgun (WGS) entry which is preliminary data.</text>
</comment>
<dbReference type="PANTHER" id="PTHR32108">
    <property type="entry name" value="DNA-DIRECTED RNA POLYMERASE SUBUNIT ALPHA"/>
    <property type="match status" value="1"/>
</dbReference>
<keyword evidence="1" id="KW-0548">Nucleotidyltransferase</keyword>
<keyword evidence="1" id="KW-0808">Transferase</keyword>
<keyword evidence="1" id="KW-0695">RNA-directed DNA polymerase</keyword>
<sequence length="589" mass="68282">MENVDYLCDVDAKELSLVPDLIIDVGLIVQDLEEVPKETIGYYEFHAEEGHKIQECTKFRTLVQSQMDNNELEFFEDVKGSEGGDICTSEEGSTEKVHKDSKRVPWNYDCNVMIPREENSISGLEEGQDIVEHKKEKTARLESPVNEPVNENDAKEFLKFLKHSEYSFVEQLHKQPAHISVLVLLLSSETHRSALVKVLNETYVANDIFVNKLDRLVNNISANSFIFFNDDEIPPRDKRSTKVLHITTRCKGYTFPGVLMDNRFVDFFVMDIKPTYNFLLDRPWIHSAGVVSSSLHQKLKLVMEGRLVTINAEEDIIAPVTSDALYIGADDEAIECSFQLLEFVNMRGKRRESWRRNKKKKSVTEWGRGQMGTDVISSYIQNIRVRRNHLSSTKNDRKREPGRNVGKLELQWYIRRRNWGKPVRHSSPYINDMSDVAINLESPFKQDMCLEELHDFENDRDCNLSSDLLRMVEQEEKQILPHKESVEIVSLGDEQEKKDVKIEGCITTLTKRDLIKLLQEFKDVFAWSYQDMSSLSTDIVVHRLPIKEECKPVQQKLQMMRPDVLLKIKEKVNKQFDASFLQWLNTQSG</sequence>
<dbReference type="EMBL" id="SMMG02000006">
    <property type="protein sequence ID" value="KAA3469375.1"/>
    <property type="molecule type" value="Genomic_DNA"/>
</dbReference>
<gene>
    <name evidence="1" type="ORF">EPI10_015170</name>
</gene>
<evidence type="ECO:0000313" key="2">
    <source>
        <dbReference type="Proteomes" id="UP000325315"/>
    </source>
</evidence>
<protein>
    <submittedName>
        <fullName evidence="1">RNA-directed DNA polymerase (Reverse transcriptase), Ribonuclease H-like protein</fullName>
    </submittedName>
</protein>
<dbReference type="GO" id="GO:0003964">
    <property type="term" value="F:RNA-directed DNA polymerase activity"/>
    <property type="evidence" value="ECO:0007669"/>
    <property type="project" value="UniProtKB-KW"/>
</dbReference>
<dbReference type="PANTHER" id="PTHR32108:SF5">
    <property type="entry name" value="DYNACTIN SUBUNIT 1-LIKE"/>
    <property type="match status" value="1"/>
</dbReference>